<evidence type="ECO:0000256" key="10">
    <source>
        <dbReference type="ARBA" id="ARBA00048540"/>
    </source>
</evidence>
<comment type="cofactor">
    <cofactor evidence="1">
        <name>Mg(2+)</name>
        <dbReference type="ChEBI" id="CHEBI:18420"/>
    </cofactor>
</comment>
<dbReference type="SUPFAM" id="SSF143631">
    <property type="entry name" value="ApbE-like"/>
    <property type="match status" value="1"/>
</dbReference>
<dbReference type="Proteomes" id="UP000295560">
    <property type="component" value="Unassembled WGS sequence"/>
</dbReference>
<evidence type="ECO:0000256" key="5">
    <source>
        <dbReference type="ARBA" id="ARBA00022679"/>
    </source>
</evidence>
<comment type="caution">
    <text evidence="11">The sequence shown here is derived from an EMBL/GenBank/DDBJ whole genome shotgun (WGS) entry which is preliminary data.</text>
</comment>
<dbReference type="AlphaFoldDB" id="A0A4V2PI25"/>
<keyword evidence="11" id="KW-0449">Lipoprotein</keyword>
<comment type="catalytic activity">
    <reaction evidence="10">
        <text>L-threonyl-[protein] + FAD = FMN-L-threonyl-[protein] + AMP + H(+)</text>
        <dbReference type="Rhea" id="RHEA:36847"/>
        <dbReference type="Rhea" id="RHEA-COMP:11060"/>
        <dbReference type="Rhea" id="RHEA-COMP:11061"/>
        <dbReference type="ChEBI" id="CHEBI:15378"/>
        <dbReference type="ChEBI" id="CHEBI:30013"/>
        <dbReference type="ChEBI" id="CHEBI:57692"/>
        <dbReference type="ChEBI" id="CHEBI:74257"/>
        <dbReference type="ChEBI" id="CHEBI:456215"/>
        <dbReference type="EC" id="2.7.1.180"/>
    </reaction>
</comment>
<keyword evidence="5" id="KW-0808">Transferase</keyword>
<evidence type="ECO:0000313" key="12">
    <source>
        <dbReference type="Proteomes" id="UP000295560"/>
    </source>
</evidence>
<evidence type="ECO:0000256" key="7">
    <source>
        <dbReference type="ARBA" id="ARBA00022827"/>
    </source>
</evidence>
<keyword evidence="12" id="KW-1185">Reference proteome</keyword>
<reference evidence="11 12" key="1">
    <citation type="submission" date="2019-03" db="EMBL/GenBank/DDBJ databases">
        <title>Sequencing the genomes of 1000 actinobacteria strains.</title>
        <authorList>
            <person name="Klenk H.-P."/>
        </authorList>
    </citation>
    <scope>NUCLEOTIDE SEQUENCE [LARGE SCALE GENOMIC DNA]</scope>
    <source>
        <strain evidence="11 12">DSM 44969</strain>
    </source>
</reference>
<keyword evidence="7" id="KW-0274">FAD</keyword>
<dbReference type="GO" id="GO:0046872">
    <property type="term" value="F:metal ion binding"/>
    <property type="evidence" value="ECO:0007669"/>
    <property type="project" value="UniProtKB-KW"/>
</dbReference>
<dbReference type="PANTHER" id="PTHR30040:SF2">
    <property type="entry name" value="FAD:PROTEIN FMN TRANSFERASE"/>
    <property type="match status" value="1"/>
</dbReference>
<proteinExistence type="predicted"/>
<dbReference type="InterPro" id="IPR003374">
    <property type="entry name" value="ApbE-like_sf"/>
</dbReference>
<keyword evidence="8" id="KW-0460">Magnesium</keyword>
<gene>
    <name evidence="11" type="ORF">EV378_6967</name>
</gene>
<evidence type="ECO:0000256" key="8">
    <source>
        <dbReference type="ARBA" id="ARBA00022842"/>
    </source>
</evidence>
<evidence type="ECO:0000256" key="2">
    <source>
        <dbReference type="ARBA" id="ARBA00011955"/>
    </source>
</evidence>
<dbReference type="GO" id="GO:0016740">
    <property type="term" value="F:transferase activity"/>
    <property type="evidence" value="ECO:0007669"/>
    <property type="project" value="UniProtKB-KW"/>
</dbReference>
<keyword evidence="6" id="KW-0479">Metal-binding</keyword>
<dbReference type="OrthoDB" id="9778595at2"/>
<dbReference type="Pfam" id="PF02424">
    <property type="entry name" value="ApbE"/>
    <property type="match status" value="1"/>
</dbReference>
<evidence type="ECO:0000256" key="6">
    <source>
        <dbReference type="ARBA" id="ARBA00022723"/>
    </source>
</evidence>
<evidence type="ECO:0000256" key="9">
    <source>
        <dbReference type="ARBA" id="ARBA00031306"/>
    </source>
</evidence>
<protein>
    <recommendedName>
        <fullName evidence="3">FAD:protein FMN transferase</fullName>
        <ecNumber evidence="2">2.7.1.180</ecNumber>
    </recommendedName>
    <alternativeName>
        <fullName evidence="9">Flavin transferase</fullName>
    </alternativeName>
</protein>
<evidence type="ECO:0000256" key="3">
    <source>
        <dbReference type="ARBA" id="ARBA00016337"/>
    </source>
</evidence>
<dbReference type="InterPro" id="IPR024932">
    <property type="entry name" value="ApbE"/>
</dbReference>
<dbReference type="RefSeq" id="WP_132432164.1">
    <property type="nucleotide sequence ID" value="NZ_SMFZ01000002.1"/>
</dbReference>
<accession>A0A4V2PI25</accession>
<organism evidence="11 12">
    <name type="scientific">Pseudonocardia endophytica</name>
    <dbReference type="NCBI Taxonomy" id="401976"/>
    <lineage>
        <taxon>Bacteria</taxon>
        <taxon>Bacillati</taxon>
        <taxon>Actinomycetota</taxon>
        <taxon>Actinomycetes</taxon>
        <taxon>Pseudonocardiales</taxon>
        <taxon>Pseudonocardiaceae</taxon>
        <taxon>Pseudonocardia</taxon>
    </lineage>
</organism>
<keyword evidence="4" id="KW-0285">Flavoprotein</keyword>
<name>A0A4V2PI25_PSEEN</name>
<dbReference type="Gene3D" id="3.10.520.10">
    <property type="entry name" value="ApbE-like domains"/>
    <property type="match status" value="1"/>
</dbReference>
<dbReference type="PANTHER" id="PTHR30040">
    <property type="entry name" value="THIAMINE BIOSYNTHESIS LIPOPROTEIN APBE"/>
    <property type="match status" value="1"/>
</dbReference>
<sequence length="310" mass="32634">MTLLETLPPVPGSTQWPLWSTTARIVVADAGELDRARLIVDEHTRAVERACSRFTDSEVTRLPDDGRPVRVSALLGNLVTEALRAAERTGGDVDPTLGRPLSALGYDRDFTLVPRVAGRLTGPPPEPVPGWRRIRVEPDGPDAAWLTVPPGVLLDLGATAKAWCADRCAADVAGICGTGVLVALGGDVATAGRSAGGGWDVLVQDGPDAPGTTVRIADGDAVATSSTTSRRWTRGRQVLHHVLDPRRGTPADPVWDTVTVAARTCVEANTLSTAAIVRGLEAVPWLRELGVPARLVSRSGRIVTAGSWPA</sequence>
<evidence type="ECO:0000256" key="4">
    <source>
        <dbReference type="ARBA" id="ARBA00022630"/>
    </source>
</evidence>
<dbReference type="EC" id="2.7.1.180" evidence="2"/>
<evidence type="ECO:0000313" key="11">
    <source>
        <dbReference type="EMBL" id="TCK22956.1"/>
    </source>
</evidence>
<dbReference type="EMBL" id="SMFZ01000002">
    <property type="protein sequence ID" value="TCK22956.1"/>
    <property type="molecule type" value="Genomic_DNA"/>
</dbReference>
<evidence type="ECO:0000256" key="1">
    <source>
        <dbReference type="ARBA" id="ARBA00001946"/>
    </source>
</evidence>